<dbReference type="PRINTS" id="PR00926">
    <property type="entry name" value="MITOCARRIER"/>
</dbReference>
<accession>A9V005</accession>
<keyword evidence="3 10" id="KW-0813">Transport</keyword>
<dbReference type="OMA" id="VYERMKW"/>
<evidence type="ECO:0000256" key="4">
    <source>
        <dbReference type="ARBA" id="ARBA00022692"/>
    </source>
</evidence>
<protein>
    <submittedName>
        <fullName evidence="12">Uncharacterized protein</fullName>
    </submittedName>
</protein>
<evidence type="ECO:0000256" key="5">
    <source>
        <dbReference type="ARBA" id="ARBA00022737"/>
    </source>
</evidence>
<keyword evidence="5" id="KW-0677">Repeat</keyword>
<evidence type="ECO:0000313" key="12">
    <source>
        <dbReference type="EMBL" id="EDQ88927.1"/>
    </source>
</evidence>
<dbReference type="InterPro" id="IPR002067">
    <property type="entry name" value="MCP"/>
</dbReference>
<evidence type="ECO:0000256" key="2">
    <source>
        <dbReference type="ARBA" id="ARBA00006375"/>
    </source>
</evidence>
<dbReference type="Pfam" id="PF00153">
    <property type="entry name" value="Mito_carr"/>
    <property type="match status" value="3"/>
</dbReference>
<evidence type="ECO:0000313" key="13">
    <source>
        <dbReference type="Proteomes" id="UP000001357"/>
    </source>
</evidence>
<dbReference type="InParanoid" id="A9V005"/>
<feature type="transmembrane region" description="Helical" evidence="11">
    <location>
        <begin position="105"/>
        <end position="125"/>
    </location>
</feature>
<dbReference type="GO" id="GO:0005743">
    <property type="term" value="C:mitochondrial inner membrane"/>
    <property type="evidence" value="ECO:0000318"/>
    <property type="project" value="GO_Central"/>
</dbReference>
<keyword evidence="8 9" id="KW-0472">Membrane</keyword>
<dbReference type="PRINTS" id="PR00928">
    <property type="entry name" value="GRAVESDC"/>
</dbReference>
<feature type="repeat" description="Solcar" evidence="9">
    <location>
        <begin position="102"/>
        <end position="186"/>
    </location>
</feature>
<dbReference type="EMBL" id="CH991552">
    <property type="protein sequence ID" value="EDQ88927.1"/>
    <property type="molecule type" value="Genomic_DNA"/>
</dbReference>
<dbReference type="RefSeq" id="XP_001746032.1">
    <property type="nucleotide sequence ID" value="XM_001745980.1"/>
</dbReference>
<feature type="repeat" description="Solcar" evidence="9">
    <location>
        <begin position="202"/>
        <end position="292"/>
    </location>
</feature>
<evidence type="ECO:0000256" key="3">
    <source>
        <dbReference type="ARBA" id="ARBA00022448"/>
    </source>
</evidence>
<evidence type="ECO:0000256" key="7">
    <source>
        <dbReference type="ARBA" id="ARBA00023128"/>
    </source>
</evidence>
<dbReference type="InterPro" id="IPR023395">
    <property type="entry name" value="MCP_dom_sf"/>
</dbReference>
<dbReference type="KEGG" id="mbr:MONBRDRAFT_32514"/>
<gene>
    <name evidence="12" type="ORF">MONBRDRAFT_32514</name>
</gene>
<evidence type="ECO:0000256" key="9">
    <source>
        <dbReference type="PROSITE-ProRule" id="PRU00282"/>
    </source>
</evidence>
<dbReference type="AlphaFoldDB" id="A9V005"/>
<dbReference type="Proteomes" id="UP000001357">
    <property type="component" value="Unassembled WGS sequence"/>
</dbReference>
<reference evidence="12 13" key="1">
    <citation type="journal article" date="2008" name="Nature">
        <title>The genome of the choanoflagellate Monosiga brevicollis and the origin of metazoans.</title>
        <authorList>
            <consortium name="JGI Sequencing"/>
            <person name="King N."/>
            <person name="Westbrook M.J."/>
            <person name="Young S.L."/>
            <person name="Kuo A."/>
            <person name="Abedin M."/>
            <person name="Chapman J."/>
            <person name="Fairclough S."/>
            <person name="Hellsten U."/>
            <person name="Isogai Y."/>
            <person name="Letunic I."/>
            <person name="Marr M."/>
            <person name="Pincus D."/>
            <person name="Putnam N."/>
            <person name="Rokas A."/>
            <person name="Wright K.J."/>
            <person name="Zuzow R."/>
            <person name="Dirks W."/>
            <person name="Good M."/>
            <person name="Goodstein D."/>
            <person name="Lemons D."/>
            <person name="Li W."/>
            <person name="Lyons J.B."/>
            <person name="Morris A."/>
            <person name="Nichols S."/>
            <person name="Richter D.J."/>
            <person name="Salamov A."/>
            <person name="Bork P."/>
            <person name="Lim W.A."/>
            <person name="Manning G."/>
            <person name="Miller W.T."/>
            <person name="McGinnis W."/>
            <person name="Shapiro H."/>
            <person name="Tjian R."/>
            <person name="Grigoriev I.V."/>
            <person name="Rokhsar D."/>
        </authorList>
    </citation>
    <scope>NUCLEOTIDE SEQUENCE [LARGE SCALE GENOMIC DNA]</scope>
    <source>
        <strain evidence="13">MX1 / ATCC 50154</strain>
    </source>
</reference>
<dbReference type="Gene3D" id="1.50.40.10">
    <property type="entry name" value="Mitochondrial carrier domain"/>
    <property type="match status" value="1"/>
</dbReference>
<dbReference type="FunCoup" id="A9V005">
    <property type="interactions" value="522"/>
</dbReference>
<keyword evidence="13" id="KW-1185">Reference proteome</keyword>
<dbReference type="InterPro" id="IPR002167">
    <property type="entry name" value="GDC-like"/>
</dbReference>
<dbReference type="PANTHER" id="PTHR24089">
    <property type="entry name" value="SOLUTE CARRIER FAMILY 25"/>
    <property type="match status" value="1"/>
</dbReference>
<name>A9V005_MONBE</name>
<dbReference type="SUPFAM" id="SSF103506">
    <property type="entry name" value="Mitochondrial carrier"/>
    <property type="match status" value="1"/>
</dbReference>
<comment type="subcellular location">
    <subcellularLocation>
        <location evidence="1">Mitochondrion inner membrane</location>
        <topology evidence="1">Multi-pass membrane protein</topology>
    </subcellularLocation>
</comment>
<keyword evidence="4 9" id="KW-0812">Transmembrane</keyword>
<evidence type="ECO:0000256" key="6">
    <source>
        <dbReference type="ARBA" id="ARBA00022792"/>
    </source>
</evidence>
<evidence type="ECO:0000256" key="8">
    <source>
        <dbReference type="ARBA" id="ARBA00023136"/>
    </source>
</evidence>
<keyword evidence="6" id="KW-0999">Mitochondrion inner membrane</keyword>
<feature type="transmembrane region" description="Helical" evidence="11">
    <location>
        <begin position="163"/>
        <end position="183"/>
    </location>
</feature>
<proteinExistence type="inferred from homology"/>
<evidence type="ECO:0000256" key="1">
    <source>
        <dbReference type="ARBA" id="ARBA00004448"/>
    </source>
</evidence>
<keyword evidence="11" id="KW-1133">Transmembrane helix</keyword>
<dbReference type="PROSITE" id="PS50920">
    <property type="entry name" value="SOLCAR"/>
    <property type="match status" value="3"/>
</dbReference>
<organism evidence="12 13">
    <name type="scientific">Monosiga brevicollis</name>
    <name type="common">Choanoflagellate</name>
    <dbReference type="NCBI Taxonomy" id="81824"/>
    <lineage>
        <taxon>Eukaryota</taxon>
        <taxon>Choanoflagellata</taxon>
        <taxon>Craspedida</taxon>
        <taxon>Salpingoecidae</taxon>
        <taxon>Monosiga</taxon>
    </lineage>
</organism>
<evidence type="ECO:0000256" key="11">
    <source>
        <dbReference type="SAM" id="Phobius"/>
    </source>
</evidence>
<dbReference type="eggNOG" id="KOG0752">
    <property type="taxonomic scope" value="Eukaryota"/>
</dbReference>
<evidence type="ECO:0000256" key="10">
    <source>
        <dbReference type="RuleBase" id="RU000488"/>
    </source>
</evidence>
<dbReference type="InterPro" id="IPR018108">
    <property type="entry name" value="MCP_transmembrane"/>
</dbReference>
<dbReference type="STRING" id="81824.A9V005"/>
<feature type="repeat" description="Solcar" evidence="9">
    <location>
        <begin position="9"/>
        <end position="95"/>
    </location>
</feature>
<dbReference type="GO" id="GO:1990559">
    <property type="term" value="P:mitochondrial coenzyme A transmembrane transport"/>
    <property type="evidence" value="ECO:0000318"/>
    <property type="project" value="GO_Central"/>
</dbReference>
<dbReference type="GeneID" id="5891430"/>
<sequence>MRGSDQRATHPGRNLVAGGLAGCFAKSLVAPLDRMKILYQGNHGIIRGKTIPSAIVRVYQEEGLLAFWRGNKPQMARIFPYAGVQFLTFERAKRFYRQQFGDRHFVSFMAGSTAGITAVTVTYPIDFLRTRMAWTVGHPVTVLELVREIHRTEGKAAFYRGIVPTYVGMLFYAGVSFGIYDFIKHSMLAVPQFQSTSGPEHLNTLANLICGGTAGLISQTIAYPFDVVRRRMQIEQRQAGQNYQFHGVFQSMRLLYSQGGLRMLFRGISLNYIREFPQVGLAFVAYEKLKIWLEVYKDSDEEVAVASLR</sequence>
<dbReference type="GO" id="GO:0015228">
    <property type="term" value="F:coenzyme A transmembrane transporter activity"/>
    <property type="evidence" value="ECO:0000318"/>
    <property type="project" value="GO_Central"/>
</dbReference>
<comment type="similarity">
    <text evidence="2 10">Belongs to the mitochondrial carrier (TC 2.A.29) family.</text>
</comment>
<keyword evidence="7" id="KW-0496">Mitochondrion</keyword>